<dbReference type="EMBL" id="FRAC01000027">
    <property type="protein sequence ID" value="SHL22693.1"/>
    <property type="molecule type" value="Genomic_DNA"/>
</dbReference>
<dbReference type="InterPro" id="IPR006584">
    <property type="entry name" value="Cellulose-bd_IV"/>
</dbReference>
<evidence type="ECO:0000259" key="3">
    <source>
        <dbReference type="PROSITE" id="PS51175"/>
    </source>
</evidence>
<dbReference type="Gene3D" id="2.60.120.260">
    <property type="entry name" value="Galactose-binding domain-like"/>
    <property type="match status" value="1"/>
</dbReference>
<dbReference type="SUPFAM" id="SSF49785">
    <property type="entry name" value="Galactose-binding domain-like"/>
    <property type="match status" value="1"/>
</dbReference>
<gene>
    <name evidence="4" type="ORF">SAMN02745136_04403</name>
</gene>
<dbReference type="InterPro" id="IPR012341">
    <property type="entry name" value="6hp_glycosidase-like_sf"/>
</dbReference>
<dbReference type="OrthoDB" id="3902805at2"/>
<dbReference type="Proteomes" id="UP000184386">
    <property type="component" value="Unassembled WGS sequence"/>
</dbReference>
<name>A0A1M6YX62_9FIRM</name>
<proteinExistence type="predicted"/>
<feature type="signal peptide" evidence="2">
    <location>
        <begin position="1"/>
        <end position="36"/>
    </location>
</feature>
<feature type="chain" id="PRO_5013246393" evidence="2">
    <location>
        <begin position="37"/>
        <end position="1044"/>
    </location>
</feature>
<dbReference type="GO" id="GO:0005975">
    <property type="term" value="P:carbohydrate metabolic process"/>
    <property type="evidence" value="ECO:0007669"/>
    <property type="project" value="InterPro"/>
</dbReference>
<dbReference type="PANTHER" id="PTHR31616">
    <property type="entry name" value="TREHALASE"/>
    <property type="match status" value="1"/>
</dbReference>
<dbReference type="GO" id="GO:0004553">
    <property type="term" value="F:hydrolase activity, hydrolyzing O-glycosyl compounds"/>
    <property type="evidence" value="ECO:0007669"/>
    <property type="project" value="TreeGrafter"/>
</dbReference>
<dbReference type="STRING" id="1121322.SAMN02745136_04403"/>
<dbReference type="SMART" id="SM00606">
    <property type="entry name" value="CBD_IV"/>
    <property type="match status" value="1"/>
</dbReference>
<dbReference type="AlphaFoldDB" id="A0A1M6YX62"/>
<dbReference type="CDD" id="cd04083">
    <property type="entry name" value="CBM35_Lmo2446-like"/>
    <property type="match status" value="1"/>
</dbReference>
<dbReference type="PROSITE" id="PS51175">
    <property type="entry name" value="CBM6"/>
    <property type="match status" value="1"/>
</dbReference>
<evidence type="ECO:0000256" key="2">
    <source>
        <dbReference type="SAM" id="SignalP"/>
    </source>
</evidence>
<dbReference type="Pfam" id="PF16990">
    <property type="entry name" value="CBM_35"/>
    <property type="match status" value="1"/>
</dbReference>
<dbReference type="InterPro" id="IPR008928">
    <property type="entry name" value="6-hairpin_glycosidase_sf"/>
</dbReference>
<dbReference type="SUPFAM" id="SSF48208">
    <property type="entry name" value="Six-hairpin glycosidases"/>
    <property type="match status" value="1"/>
</dbReference>
<evidence type="ECO:0000313" key="5">
    <source>
        <dbReference type="Proteomes" id="UP000184386"/>
    </source>
</evidence>
<dbReference type="InterPro" id="IPR005084">
    <property type="entry name" value="CBM6"/>
</dbReference>
<reference evidence="4 5" key="1">
    <citation type="submission" date="2016-11" db="EMBL/GenBank/DDBJ databases">
        <authorList>
            <person name="Jaros S."/>
            <person name="Januszkiewicz K."/>
            <person name="Wedrychowicz H."/>
        </authorList>
    </citation>
    <scope>NUCLEOTIDE SEQUENCE [LARGE SCALE GENOMIC DNA]</scope>
    <source>
        <strain evidence="4 5">DSM 15929</strain>
    </source>
</reference>
<dbReference type="RefSeq" id="WP_073279186.1">
    <property type="nucleotide sequence ID" value="NZ_FRAC01000027.1"/>
</dbReference>
<keyword evidence="1 2" id="KW-0732">Signal</keyword>
<organism evidence="4 5">
    <name type="scientific">Anaerocolumna jejuensis DSM 15929</name>
    <dbReference type="NCBI Taxonomy" id="1121322"/>
    <lineage>
        <taxon>Bacteria</taxon>
        <taxon>Bacillati</taxon>
        <taxon>Bacillota</taxon>
        <taxon>Clostridia</taxon>
        <taxon>Lachnospirales</taxon>
        <taxon>Lachnospiraceae</taxon>
        <taxon>Anaerocolumna</taxon>
    </lineage>
</organism>
<evidence type="ECO:0000313" key="4">
    <source>
        <dbReference type="EMBL" id="SHL22693.1"/>
    </source>
</evidence>
<keyword evidence="5" id="KW-1185">Reference proteome</keyword>
<evidence type="ECO:0000256" key="1">
    <source>
        <dbReference type="ARBA" id="ARBA00022729"/>
    </source>
</evidence>
<sequence length="1044" mass="115399">MMINSKKKKSQKFISRLLALALTVNLCALSWTDVFAADYTKSVYEAEEATLHNVSTDTDHKGYTGTGFVGSFGETGDFVQFNISVPESKHYTLHFRYANNTSNTSIREISVDGTYISNAYYANTGSWDTWKTADVGTNLSSGTHTVKVYVGNNSEGSINLDNLVVTDQPDSVRSLYMSNWKDAMAIWMASKLCNNDNSGTYGPRIAEFRYSGDWSVNQIVDYSGFFRDETNGVKYDQTHNFNSEAYYDENGVLNTNYLEYGGNSLPGMKISKDYVMVPEKDLLVARYSLTNTGNKDLTYSILDSLHVKNTSSNDISASYDSARKALIVNRSSSRQPYLALGAFQTPSYYQAAKDGDSNLSSATCSPWYTFDNNGTLKNNTNVTGNDLTIAFEQKVNVKAGATEYAYFYMAVDPSLSGLQNLCGETASQSGDDLFHHTADIYKNWFNKVVIPTYNDEGLLATYKNNLVMIKNAIRPGSSDSDGAMPATTNPYNYGYKVWARDSAVTALSLDAAGLTEEAKTYWNWLAARQAANGTFETCYGLWDNTDANFVEPEYDSMGFFLVGVYKHYQLTKDKNFLNGIYNKVKNTANFIMNNMDQLKGFGPADFSIWEEGNATEYYTYTQAAYAMGLKSAAMLAKIQGDTALADNYNGAGSTILTAIGKDTSAGGLWDAANKYFVRSEAPSGTINSLVDSSTDILFALGAVDALSSRAASHINKVESTLASDIYGLARYDGDTFYYTSQWSPGGNEALEASPSWPQMTMWDSVFQTITGNTQKAYEMLKWFKDRTAAGYMVTGEAVSDVTEQLLASTAAEPVTAASYILASLQYSGLNDTRVYASENNAGCYKSISVTNGAEKDWNQYTYVPYYLDQAGDTAVEDKDTDISKAYICNDEKNIYIRINNKSGSLPNTAAEDKFRISVYTEDFINKAATKTATVNGTEIGRNMAYLFTKKNTEQGYHKLTVLNGNWTLNKEISSVIAPQWDSRTGGIEVVIPRSEIGSPANDAWGHITVVLETYRNGNYVDQDIHNFNYNLTSSSDSWFYGNFE</sequence>
<dbReference type="Gene3D" id="1.50.10.10">
    <property type="match status" value="1"/>
</dbReference>
<dbReference type="InterPro" id="IPR008979">
    <property type="entry name" value="Galactose-bd-like_sf"/>
</dbReference>
<protein>
    <submittedName>
        <fullName evidence="4">Glucoamylase (Glucan-1,4-alpha-glucosidase), GH15 family</fullName>
    </submittedName>
</protein>
<feature type="domain" description="CBM6" evidence="3">
    <location>
        <begin position="42"/>
        <end position="166"/>
    </location>
</feature>
<accession>A0A1M6YX62</accession>
<dbReference type="GO" id="GO:0030246">
    <property type="term" value="F:carbohydrate binding"/>
    <property type="evidence" value="ECO:0007669"/>
    <property type="project" value="InterPro"/>
</dbReference>
<dbReference type="PANTHER" id="PTHR31616:SF0">
    <property type="entry name" value="GLUCAN 1,4-ALPHA-GLUCOSIDASE"/>
    <property type="match status" value="1"/>
</dbReference>